<dbReference type="RefSeq" id="WP_095350380.1">
    <property type="nucleotide sequence ID" value="NZ_NCXK01000035.1"/>
</dbReference>
<keyword evidence="2" id="KW-1185">Reference proteome</keyword>
<dbReference type="Proteomes" id="UP000216151">
    <property type="component" value="Unassembled WGS sequence"/>
</dbReference>
<dbReference type="AlphaFoldDB" id="A0A269XUH9"/>
<accession>A0A269XUH9</accession>
<evidence type="ECO:0000313" key="1">
    <source>
        <dbReference type="EMBL" id="PAK76920.1"/>
    </source>
</evidence>
<organism evidence="1 2">
    <name type="scientific">Acetobacter fabarum</name>
    <dbReference type="NCBI Taxonomy" id="483199"/>
    <lineage>
        <taxon>Bacteria</taxon>
        <taxon>Pseudomonadati</taxon>
        <taxon>Pseudomonadota</taxon>
        <taxon>Alphaproteobacteria</taxon>
        <taxon>Acetobacterales</taxon>
        <taxon>Acetobacteraceae</taxon>
        <taxon>Acetobacter</taxon>
    </lineage>
</organism>
<name>A0A269XUH9_9PROT</name>
<gene>
    <name evidence="1" type="ORF">B8X00_12440</name>
</gene>
<dbReference type="EMBL" id="NCXK01000035">
    <property type="protein sequence ID" value="PAK76920.1"/>
    <property type="molecule type" value="Genomic_DNA"/>
</dbReference>
<evidence type="ECO:0000313" key="2">
    <source>
        <dbReference type="Proteomes" id="UP000216151"/>
    </source>
</evidence>
<proteinExistence type="predicted"/>
<reference evidence="1 2" key="1">
    <citation type="submission" date="2017-04" db="EMBL/GenBank/DDBJ databases">
        <title>Kefir bacterial isolates.</title>
        <authorList>
            <person name="Kim Y."/>
            <person name="Blasche S."/>
            <person name="Patil K.R."/>
        </authorList>
    </citation>
    <scope>NUCLEOTIDE SEQUENCE [LARGE SCALE GENOMIC DNA]</scope>
    <source>
        <strain evidence="1 2">KR</strain>
    </source>
</reference>
<sequence length="153" mass="17447">MKHDMSDVIKASFNKSNEFRKKFENYAPSVRSAFWAIVAAGHERKLDWYFIRDNGDYEVRAGHHPVESTEAEKCFLGLQFQRDCIKFTINDTYRSGEIGNEIRRYKDKYISADNASGICQAMTSFPQGAHGYLPNDYRNAQSKTGSILSVSGE</sequence>
<comment type="caution">
    <text evidence="1">The sequence shown here is derived from an EMBL/GenBank/DDBJ whole genome shotgun (WGS) entry which is preliminary data.</text>
</comment>
<protein>
    <submittedName>
        <fullName evidence="1">Uncharacterized protein</fullName>
    </submittedName>
</protein>